<keyword evidence="2" id="KW-0732">Signal</keyword>
<dbReference type="Pfam" id="PF05593">
    <property type="entry name" value="RHS_repeat"/>
    <property type="match status" value="3"/>
</dbReference>
<proteinExistence type="predicted"/>
<evidence type="ECO:0000256" key="2">
    <source>
        <dbReference type="SAM" id="SignalP"/>
    </source>
</evidence>
<dbReference type="InterPro" id="IPR056823">
    <property type="entry name" value="TEN-like_YD-shell"/>
</dbReference>
<evidence type="ECO:0000256" key="1">
    <source>
        <dbReference type="ARBA" id="ARBA00022737"/>
    </source>
</evidence>
<dbReference type="PANTHER" id="PTHR32305">
    <property type="match status" value="1"/>
</dbReference>
<comment type="caution">
    <text evidence="4">The sequence shown here is derived from an EMBL/GenBank/DDBJ whole genome shotgun (WGS) entry which is preliminary data.</text>
</comment>
<evidence type="ECO:0000313" key="5">
    <source>
        <dbReference type="Proteomes" id="UP000295293"/>
    </source>
</evidence>
<reference evidence="4 5" key="1">
    <citation type="submission" date="2019-03" db="EMBL/GenBank/DDBJ databases">
        <title>Genomic Encyclopedia of Type Strains, Phase IV (KMG-IV): sequencing the most valuable type-strain genomes for metagenomic binning, comparative biology and taxonomic classification.</title>
        <authorList>
            <person name="Goeker M."/>
        </authorList>
    </citation>
    <scope>NUCLEOTIDE SEQUENCE [LARGE SCALE GENOMIC DNA]</scope>
    <source>
        <strain evidence="4 5">DSM 21667</strain>
    </source>
</reference>
<sequence length="1374" mass="151130">MKISIKPWIGLAAWLAFASMPPALFAAGQVRLPNGDYHEEVQDLTVKVLGGHIAVSRTWQAENVNRSEYRWYINPSWADLRFEFDPVDSSVKTIDRAGSKFERGGNGIYIYDRHFFIARRTAAQHGADGWRWYDRAGNWIDYADNGKILAYGNRNDVSVRFERNEPDGPIRRVLDHRGQLALTLDYSGNRVDSITDRSGNRVQYIYQGNDLVEVVDVRGYRWKYAYSGGRLVEKTDPELRKTTISYGGGRVVRITDPMTFSRTWAYDYNRTRREYTITLKGPEDSRIVKRVFDSGGQLRSEIQGTRETYSRLRDGASVEVETDERGGTTRTTLDANGNVTRTVHPDGSFSTASYDPVYNQPLEQIDENGVRTLREYDAKGNLKKLTEAAGLPEQRVRSYTYDEFGQLKSETTEGATDLDDVTFAREYDDYGNAKTLVDGENNITRLQYDVRGLTVQRTDPRNKVWKTRFDPGGLLLESENPLGEKTLYEYDKTGNQVKTTDPRGKVTTATYYADDRVHTVAGPSGLAQTWTYTRGGAEKSFTDEGGVGFTAEHDGDGRIVRIVDNAGAEKVIDYGADGNITAIRLPGYCEIYKYDQRGRRTVTTRTTPCSGDNRSVETRSTAYDGRGRVISSTDALGHTTLIAYDGLGRPVQVTDPAGAVTRMSYDASDNRIGQTDPNDRRSVFRFDKAGRLREEATSLGATLRYAYDATGNLAERASPRGDRRKYRYDDAGRMVLEELYEASANTPQQRVSYEYTARGDLAGYVQTGDTVSSAVYSYDDNGRRNAETVTFGSGASAFQKTIAVDYWPNGLKKSVSYPGQTTVAYTYNGLNQIETASLPGGGTMRWSNYQWKRATQIEAPGVVTTRAFDGENQPLAHTVQAIGAGSVAAPAGVTILQQSYRYDSVGNLLERGSEDGVFAYTYDKADRLLSADPPPALQRSGANPGGLPLESYSYDGAGNRLSSAAQPGDWSYNADNQLLAYGLGAERQSFAYDADGQTTKIEAAVPLALRYDAAGRLREATRGGQMVGRYQYDPFGRRIRKETAQGATWFQYSDEGVAAEYAANGALQRIYGYLPGERWGRTPLWQARADGTGWQVYTYHVDLAGLPVRMTDRSGAVVWSLRSDAFGASEIIEAQAGVDNPLRYPGQYRDTETGINYNWHRSYQPATGRYLEWDPMRQYGDPNPYSYANANPFRFIDPEGLLSKAHCDCDKDTKQGALWLGGSGAFTGMVGPVGAVLGLGVVQNQFTGEVCITFKYCLRFGIGAGVSAGVGADAEWGNWCGKDMDGGTSCELSISGVAVGGLRGRVKMRHLPDAAIGGVCGDPSGSADLGGLDPKYFPKGLGAAAAAGAEASIALTLCKTQVIKCFNSPCACNR</sequence>
<feature type="chain" id="PRO_5020997683" evidence="2">
    <location>
        <begin position="27"/>
        <end position="1374"/>
    </location>
</feature>
<dbReference type="NCBIfam" id="TIGR03696">
    <property type="entry name" value="Rhs_assc_core"/>
    <property type="match status" value="1"/>
</dbReference>
<dbReference type="EMBL" id="SNZH01000008">
    <property type="protein sequence ID" value="TDR42533.1"/>
    <property type="molecule type" value="Genomic_DNA"/>
</dbReference>
<dbReference type="Gene3D" id="2.180.10.10">
    <property type="entry name" value="RHS repeat-associated core"/>
    <property type="match status" value="3"/>
</dbReference>
<dbReference type="Proteomes" id="UP000295293">
    <property type="component" value="Unassembled WGS sequence"/>
</dbReference>
<dbReference type="InterPro" id="IPR006530">
    <property type="entry name" value="YD"/>
</dbReference>
<keyword evidence="5" id="KW-1185">Reference proteome</keyword>
<feature type="signal peptide" evidence="2">
    <location>
        <begin position="1"/>
        <end position="26"/>
    </location>
</feature>
<evidence type="ECO:0000313" key="4">
    <source>
        <dbReference type="EMBL" id="TDR42533.1"/>
    </source>
</evidence>
<dbReference type="NCBIfam" id="TIGR01643">
    <property type="entry name" value="YD_repeat_2x"/>
    <property type="match status" value="5"/>
</dbReference>
<feature type="domain" description="Teneurin-like YD-shell" evidence="3">
    <location>
        <begin position="895"/>
        <end position="1174"/>
    </location>
</feature>
<dbReference type="RefSeq" id="WP_133819352.1">
    <property type="nucleotide sequence ID" value="NZ_SNZH01000008.1"/>
</dbReference>
<gene>
    <name evidence="4" type="ORF">DFR29_108117</name>
</gene>
<dbReference type="OrthoDB" id="9816400at2"/>
<evidence type="ECO:0000259" key="3">
    <source>
        <dbReference type="Pfam" id="PF25023"/>
    </source>
</evidence>
<name>A0A4R6YV47_9GAMM</name>
<dbReference type="InterPro" id="IPR050708">
    <property type="entry name" value="T6SS_VgrG/RHS"/>
</dbReference>
<dbReference type="InterPro" id="IPR031325">
    <property type="entry name" value="RHS_repeat"/>
</dbReference>
<dbReference type="SUPFAM" id="SSF69322">
    <property type="entry name" value="Tricorn protease domain 2"/>
    <property type="match status" value="1"/>
</dbReference>
<dbReference type="PRINTS" id="PR00394">
    <property type="entry name" value="RHSPROTEIN"/>
</dbReference>
<dbReference type="PANTHER" id="PTHR32305:SF15">
    <property type="entry name" value="PROTEIN RHSA-RELATED"/>
    <property type="match status" value="1"/>
</dbReference>
<keyword evidence="1" id="KW-0677">Repeat</keyword>
<dbReference type="InterPro" id="IPR022385">
    <property type="entry name" value="Rhs_assc_core"/>
</dbReference>
<dbReference type="Pfam" id="PF25023">
    <property type="entry name" value="TEN_YD-shell"/>
    <property type="match status" value="1"/>
</dbReference>
<organism evidence="4 5">
    <name type="scientific">Tahibacter aquaticus</name>
    <dbReference type="NCBI Taxonomy" id="520092"/>
    <lineage>
        <taxon>Bacteria</taxon>
        <taxon>Pseudomonadati</taxon>
        <taxon>Pseudomonadota</taxon>
        <taxon>Gammaproteobacteria</taxon>
        <taxon>Lysobacterales</taxon>
        <taxon>Rhodanobacteraceae</taxon>
        <taxon>Tahibacter</taxon>
    </lineage>
</organism>
<accession>A0A4R6YV47</accession>
<protein>
    <submittedName>
        <fullName evidence="4">RHS repeat-associated protein</fullName>
    </submittedName>
</protein>